<organism evidence="1 2">
    <name type="scientific">Catellatospora coxensis</name>
    <dbReference type="NCBI Taxonomy" id="310354"/>
    <lineage>
        <taxon>Bacteria</taxon>
        <taxon>Bacillati</taxon>
        <taxon>Actinomycetota</taxon>
        <taxon>Actinomycetes</taxon>
        <taxon>Micromonosporales</taxon>
        <taxon>Micromonosporaceae</taxon>
        <taxon>Catellatospora</taxon>
    </lineage>
</organism>
<dbReference type="RefSeq" id="WP_203694895.1">
    <property type="nucleotide sequence ID" value="NZ_BAAALC010000048.1"/>
</dbReference>
<dbReference type="AlphaFoldDB" id="A0A8J3P8V4"/>
<keyword evidence="2" id="KW-1185">Reference proteome</keyword>
<evidence type="ECO:0000313" key="1">
    <source>
        <dbReference type="EMBL" id="GIG08581.1"/>
    </source>
</evidence>
<gene>
    <name evidence="1" type="ORF">Cco03nite_52810</name>
</gene>
<dbReference type="Pfam" id="PF13376">
    <property type="entry name" value="OmdA"/>
    <property type="match status" value="1"/>
</dbReference>
<name>A0A8J3P8V4_9ACTN</name>
<dbReference type="Proteomes" id="UP000630887">
    <property type="component" value="Unassembled WGS sequence"/>
</dbReference>
<reference evidence="1 2" key="1">
    <citation type="submission" date="2021-01" db="EMBL/GenBank/DDBJ databases">
        <title>Whole genome shotgun sequence of Catellatospora coxensis NBRC 107359.</title>
        <authorList>
            <person name="Komaki H."/>
            <person name="Tamura T."/>
        </authorList>
    </citation>
    <scope>NUCLEOTIDE SEQUENCE [LARGE SCALE GENOMIC DNA]</scope>
    <source>
        <strain evidence="1 2">NBRC 107359</strain>
    </source>
</reference>
<proteinExistence type="predicted"/>
<evidence type="ECO:0008006" key="3">
    <source>
        <dbReference type="Google" id="ProtNLM"/>
    </source>
</evidence>
<accession>A0A8J3P8V4</accession>
<protein>
    <recommendedName>
        <fullName evidence="3">Bacteriocin resistance YdeI/OmpD-like protein</fullName>
    </recommendedName>
</protein>
<comment type="caution">
    <text evidence="1">The sequence shown here is derived from an EMBL/GenBank/DDBJ whole genome shotgun (WGS) entry which is preliminary data.</text>
</comment>
<sequence length="191" mass="21272">MATDAPMLTFVDADAFEQWLAAQPADSAGVWLKLAKKASGVPSVDYPQALDVALCHGWIDGPKAGVDDVYWLQKFTPRRARSRWSKINRDKAAALIASGRMRPGGLAEIERAQADGRWDAAYDGMRTAEVPDDLAEALAANPEAQRFFATVDRQNRYAILHRVQEAKRPETRARRIAQYVAMLAEGRKIYQ</sequence>
<evidence type="ECO:0000313" key="2">
    <source>
        <dbReference type="Proteomes" id="UP000630887"/>
    </source>
</evidence>
<dbReference type="EMBL" id="BONI01000049">
    <property type="protein sequence ID" value="GIG08581.1"/>
    <property type="molecule type" value="Genomic_DNA"/>
</dbReference>